<sequence>MMVVRHYTALLISTISLTAPISCHAFFSSGAQHKQFKTSLHNNIDLSSFCAEASIQQINQIPQSDNILSSARGWMEHIEQRDGPKYGVGAYTVLRCDATQQPDMNCEWKIWGEKFHMDRLSSSFQTLTTNLFGATESAGSFYGGGITSMSGMGSSVHTESMFTDSIEETQHVMTMLLEQATKSVCANAYNSPDEGSLTHTLMLTILWTPSSSQQSIPLVRGHAAFATIAPEPTTSNNIDNESHLSLPTPITACVAIPNQLTPESLSILPRRHGMNLNLQRQVGSSASAKVSSWCRIRRPLEDPNRYKPPGVGEVILVRKPETERGTNIMTYSNENFIDTLELLEGLISNLFVVYKDGTVRTAPVGLVLPGYARHLIIQELNERGMKVDSSNPPTIQDMRDGLWSEVFVTSAIRLVVPVERIIMPATGANVNPLILWEAPNDEYRATRMIQSAMYQRGCRQATVKNVVTSI</sequence>
<proteinExistence type="predicted"/>
<gene>
    <name evidence="2" type="ORF">QTG54_012036</name>
</gene>
<dbReference type="SUPFAM" id="SSF56752">
    <property type="entry name" value="D-aminoacid aminotransferase-like PLP-dependent enzymes"/>
    <property type="match status" value="1"/>
</dbReference>
<dbReference type="EC" id="2.6.1.-" evidence="2"/>
<dbReference type="InterPro" id="IPR036038">
    <property type="entry name" value="Aminotransferase-like"/>
</dbReference>
<evidence type="ECO:0000313" key="3">
    <source>
        <dbReference type="Proteomes" id="UP001224775"/>
    </source>
</evidence>
<dbReference type="InterPro" id="IPR001544">
    <property type="entry name" value="Aminotrans_IV"/>
</dbReference>
<dbReference type="InterPro" id="IPR043132">
    <property type="entry name" value="BCAT-like_C"/>
</dbReference>
<keyword evidence="2" id="KW-0032">Aminotransferase</keyword>
<dbReference type="PANTHER" id="PTHR47703:SF2">
    <property type="entry name" value="D-AMINOACID AMINOTRANSFERASE-LIKE PLP-DEPENDENT ENZYMES SUPERFAMILY PROTEIN"/>
    <property type="match status" value="1"/>
</dbReference>
<dbReference type="Pfam" id="PF01063">
    <property type="entry name" value="Aminotran_4"/>
    <property type="match status" value="1"/>
</dbReference>
<comment type="caution">
    <text evidence="2">The sequence shown here is derived from an EMBL/GenBank/DDBJ whole genome shotgun (WGS) entry which is preliminary data.</text>
</comment>
<feature type="chain" id="PRO_5042129264" evidence="1">
    <location>
        <begin position="26"/>
        <end position="470"/>
    </location>
</feature>
<dbReference type="EMBL" id="JATAAI010000026">
    <property type="protein sequence ID" value="KAK1737169.1"/>
    <property type="molecule type" value="Genomic_DNA"/>
</dbReference>
<reference evidence="2" key="1">
    <citation type="submission" date="2023-06" db="EMBL/GenBank/DDBJ databases">
        <title>Survivors Of The Sea: Transcriptome response of Skeletonema marinoi to long-term dormancy.</title>
        <authorList>
            <person name="Pinder M.I.M."/>
            <person name="Kourtchenko O."/>
            <person name="Robertson E.K."/>
            <person name="Larsson T."/>
            <person name="Maumus F."/>
            <person name="Osuna-Cruz C.M."/>
            <person name="Vancaester E."/>
            <person name="Stenow R."/>
            <person name="Vandepoele K."/>
            <person name="Ploug H."/>
            <person name="Bruchert V."/>
            <person name="Godhe A."/>
            <person name="Topel M."/>
        </authorList>
    </citation>
    <scope>NUCLEOTIDE SEQUENCE</scope>
    <source>
        <strain evidence="2">R05AC</strain>
    </source>
</reference>
<dbReference type="PANTHER" id="PTHR47703">
    <property type="entry name" value="D-AMINOACID AMINOTRANSFERASE-LIKE PLP-DEPENDENT ENZYMES SUPERFAMILY PROTEIN"/>
    <property type="match status" value="1"/>
</dbReference>
<keyword evidence="3" id="KW-1185">Reference proteome</keyword>
<feature type="signal peptide" evidence="1">
    <location>
        <begin position="1"/>
        <end position="25"/>
    </location>
</feature>
<keyword evidence="1" id="KW-0732">Signal</keyword>
<name>A0AAD8Y082_9STRA</name>
<accession>A0AAD8Y082</accession>
<protein>
    <submittedName>
        <fullName evidence="2">Aminotransferase, class IV</fullName>
        <ecNumber evidence="2">2.6.1.-</ecNumber>
    </submittedName>
</protein>
<evidence type="ECO:0000256" key="1">
    <source>
        <dbReference type="SAM" id="SignalP"/>
    </source>
</evidence>
<organism evidence="2 3">
    <name type="scientific">Skeletonema marinoi</name>
    <dbReference type="NCBI Taxonomy" id="267567"/>
    <lineage>
        <taxon>Eukaryota</taxon>
        <taxon>Sar</taxon>
        <taxon>Stramenopiles</taxon>
        <taxon>Ochrophyta</taxon>
        <taxon>Bacillariophyta</taxon>
        <taxon>Coscinodiscophyceae</taxon>
        <taxon>Thalassiosirophycidae</taxon>
        <taxon>Thalassiosirales</taxon>
        <taxon>Skeletonemataceae</taxon>
        <taxon>Skeletonema</taxon>
        <taxon>Skeletonema marinoi-dohrnii complex</taxon>
    </lineage>
</organism>
<dbReference type="AlphaFoldDB" id="A0AAD8Y082"/>
<dbReference type="Gene3D" id="3.20.10.10">
    <property type="entry name" value="D-amino Acid Aminotransferase, subunit A, domain 2"/>
    <property type="match status" value="1"/>
</dbReference>
<keyword evidence="2" id="KW-0808">Transferase</keyword>
<dbReference type="GO" id="GO:0008483">
    <property type="term" value="F:transaminase activity"/>
    <property type="evidence" value="ECO:0007669"/>
    <property type="project" value="UniProtKB-KW"/>
</dbReference>
<dbReference type="Proteomes" id="UP001224775">
    <property type="component" value="Unassembled WGS sequence"/>
</dbReference>
<evidence type="ECO:0000313" key="2">
    <source>
        <dbReference type="EMBL" id="KAK1737169.1"/>
    </source>
</evidence>